<name>A0A5P6NZ68_9BRAD</name>
<dbReference type="AlphaFoldDB" id="A0A5P6NZ68"/>
<protein>
    <submittedName>
        <fullName evidence="1">Uncharacterized protein</fullName>
    </submittedName>
</protein>
<proteinExistence type="predicted"/>
<dbReference type="OrthoDB" id="9896600at2"/>
<evidence type="ECO:0000313" key="2">
    <source>
        <dbReference type="Proteomes" id="UP000325641"/>
    </source>
</evidence>
<dbReference type="KEGG" id="bbet:F8237_01750"/>
<accession>A0A5P6NZ68</accession>
<dbReference type="EMBL" id="CP044543">
    <property type="protein sequence ID" value="QFI71206.1"/>
    <property type="molecule type" value="Genomic_DNA"/>
</dbReference>
<sequence>MTLPAKDKRFDPGFPIADKDGRPTALFRDYLVLLDRLVTLMVAGNAPSNLVNAANDAAAAAAGVPVGNLYRNGSLIQVRVV</sequence>
<dbReference type="RefSeq" id="WP_151642116.1">
    <property type="nucleotide sequence ID" value="NZ_CP044543.1"/>
</dbReference>
<evidence type="ECO:0000313" key="1">
    <source>
        <dbReference type="EMBL" id="QFI71206.1"/>
    </source>
</evidence>
<gene>
    <name evidence="1" type="ORF">F8237_01750</name>
</gene>
<reference evidence="2" key="1">
    <citation type="submission" date="2019-10" db="EMBL/GenBank/DDBJ databases">
        <title>Complete Genome Sequence of Bradyrhizobium betae type strain PL7HG1T.</title>
        <authorList>
            <person name="Bromfield E.S.P."/>
            <person name="Cloutier S."/>
        </authorList>
    </citation>
    <scope>NUCLEOTIDE SEQUENCE [LARGE SCALE GENOMIC DNA]</scope>
    <source>
        <strain evidence="2">PL7HG1</strain>
    </source>
</reference>
<dbReference type="Proteomes" id="UP000325641">
    <property type="component" value="Chromosome"/>
</dbReference>
<organism evidence="1 2">
    <name type="scientific">Bradyrhizobium betae</name>
    <dbReference type="NCBI Taxonomy" id="244734"/>
    <lineage>
        <taxon>Bacteria</taxon>
        <taxon>Pseudomonadati</taxon>
        <taxon>Pseudomonadota</taxon>
        <taxon>Alphaproteobacteria</taxon>
        <taxon>Hyphomicrobiales</taxon>
        <taxon>Nitrobacteraceae</taxon>
        <taxon>Bradyrhizobium</taxon>
    </lineage>
</organism>